<gene>
    <name evidence="1" type="ORF">PCAR00345_LOCUS36538</name>
</gene>
<reference evidence="1" key="1">
    <citation type="submission" date="2021-01" db="EMBL/GenBank/DDBJ databases">
        <authorList>
            <person name="Corre E."/>
            <person name="Pelletier E."/>
            <person name="Niang G."/>
            <person name="Scheremetjew M."/>
            <person name="Finn R."/>
            <person name="Kale V."/>
            <person name="Holt S."/>
            <person name="Cochrane G."/>
            <person name="Meng A."/>
            <person name="Brown T."/>
            <person name="Cohen L."/>
        </authorList>
    </citation>
    <scope>NUCLEOTIDE SEQUENCE</scope>
    <source>
        <strain evidence="1">CCMP645</strain>
    </source>
</reference>
<organism evidence="1">
    <name type="scientific">Chrysotila carterae</name>
    <name type="common">Marine alga</name>
    <name type="synonym">Syracosphaera carterae</name>
    <dbReference type="NCBI Taxonomy" id="13221"/>
    <lineage>
        <taxon>Eukaryota</taxon>
        <taxon>Haptista</taxon>
        <taxon>Haptophyta</taxon>
        <taxon>Prymnesiophyceae</taxon>
        <taxon>Isochrysidales</taxon>
        <taxon>Isochrysidaceae</taxon>
        <taxon>Chrysotila</taxon>
    </lineage>
</organism>
<protein>
    <submittedName>
        <fullName evidence="1">Uncharacterized protein</fullName>
    </submittedName>
</protein>
<dbReference type="EMBL" id="HBIZ01058064">
    <property type="protein sequence ID" value="CAE0783834.1"/>
    <property type="molecule type" value="Transcribed_RNA"/>
</dbReference>
<proteinExistence type="predicted"/>
<sequence>MATNFSRELSDAAVLDTLRRLFVLRRHQEVVDAATAYLNELACPGFYLQRLGHMPRRSPPALLPLPSDARILAKSYPVVFILVQAMVEMGIPAAAFEQIQCCYVDCQCISFDVLWILVQAMGRASQMHAMKGLVLDWLGAQPESGGDSAENEVALVLLVAQQLSTVCTIDAHAFVEGYMRSCRGESFVGRRQMLDEGLKSLKLMPDVKSGAAVLCKQRSRLRDFPPKSMASAWSPVADTASRAKQPLWKTLHICLRWLHDALAAVRTVRVGRLQVARTVTSKALAAIATTAALVYMLRLVQQRQRRQMPSGFAAFAKFLSLGLPKELSEAIRLLLQSGSRLAS</sequence>
<name>A0A7S4C1A5_CHRCT</name>
<evidence type="ECO:0000313" key="1">
    <source>
        <dbReference type="EMBL" id="CAE0783834.1"/>
    </source>
</evidence>
<accession>A0A7S4C1A5</accession>
<dbReference type="AlphaFoldDB" id="A0A7S4C1A5"/>